<reference evidence="3" key="1">
    <citation type="submission" date="2016-06" db="EMBL/GenBank/DDBJ databases">
        <title>Parallel loss of symbiosis genes in relatives of nitrogen-fixing non-legume Parasponia.</title>
        <authorList>
            <person name="Van Velzen R."/>
            <person name="Holmer R."/>
            <person name="Bu F."/>
            <person name="Rutten L."/>
            <person name="Van Zeijl A."/>
            <person name="Liu W."/>
            <person name="Santuari L."/>
            <person name="Cao Q."/>
            <person name="Sharma T."/>
            <person name="Shen D."/>
            <person name="Roswanjaya Y."/>
            <person name="Wardhani T."/>
            <person name="Kalhor M.S."/>
            <person name="Jansen J."/>
            <person name="Van den Hoogen J."/>
            <person name="Gungor B."/>
            <person name="Hartog M."/>
            <person name="Hontelez J."/>
            <person name="Verver J."/>
            <person name="Yang W.-C."/>
            <person name="Schijlen E."/>
            <person name="Repin R."/>
            <person name="Schilthuizen M."/>
            <person name="Schranz E."/>
            <person name="Heidstra R."/>
            <person name="Miyata K."/>
            <person name="Fedorova E."/>
            <person name="Kohlen W."/>
            <person name="Bisseling T."/>
            <person name="Smit S."/>
            <person name="Geurts R."/>
        </authorList>
    </citation>
    <scope>NUCLEOTIDE SEQUENCE [LARGE SCALE GENOMIC DNA]</scope>
    <source>
        <strain evidence="3">cv. WU1-14</strain>
    </source>
</reference>
<keyword evidence="3" id="KW-1185">Reference proteome</keyword>
<comment type="caution">
    <text evidence="2">The sequence shown here is derived from an EMBL/GenBank/DDBJ whole genome shotgun (WGS) entry which is preliminary data.</text>
</comment>
<proteinExistence type="predicted"/>
<evidence type="ECO:0000256" key="1">
    <source>
        <dbReference type="SAM" id="MobiDB-lite"/>
    </source>
</evidence>
<dbReference type="AlphaFoldDB" id="A0A2P5D524"/>
<protein>
    <submittedName>
        <fullName evidence="2">Uncharacterized protein</fullName>
    </submittedName>
</protein>
<sequence length="151" mass="17443">MKNHLKKKEKKVKEYYYCSKLFKCCTQSIASHTYLPQVQLQSYIYIYLDRKSIHVSSDGDERGPTGADRSSNSGLGQREAVTDLQAVQLIPNQLTRLEFLKSQLWILMDLPSHLLQPLHRLRPSRYLHNLLRPNTAPAAVPRLLSLSRRRG</sequence>
<gene>
    <name evidence="2" type="ORF">PanWU01x14_096850</name>
</gene>
<evidence type="ECO:0000313" key="3">
    <source>
        <dbReference type="Proteomes" id="UP000237105"/>
    </source>
</evidence>
<feature type="region of interest" description="Disordered" evidence="1">
    <location>
        <begin position="56"/>
        <end position="76"/>
    </location>
</feature>
<organism evidence="2 3">
    <name type="scientific">Parasponia andersonii</name>
    <name type="common">Sponia andersonii</name>
    <dbReference type="NCBI Taxonomy" id="3476"/>
    <lineage>
        <taxon>Eukaryota</taxon>
        <taxon>Viridiplantae</taxon>
        <taxon>Streptophyta</taxon>
        <taxon>Embryophyta</taxon>
        <taxon>Tracheophyta</taxon>
        <taxon>Spermatophyta</taxon>
        <taxon>Magnoliopsida</taxon>
        <taxon>eudicotyledons</taxon>
        <taxon>Gunneridae</taxon>
        <taxon>Pentapetalae</taxon>
        <taxon>rosids</taxon>
        <taxon>fabids</taxon>
        <taxon>Rosales</taxon>
        <taxon>Cannabaceae</taxon>
        <taxon>Parasponia</taxon>
    </lineage>
</organism>
<accession>A0A2P5D524</accession>
<evidence type="ECO:0000313" key="2">
    <source>
        <dbReference type="EMBL" id="PON68365.1"/>
    </source>
</evidence>
<dbReference type="EMBL" id="JXTB01000064">
    <property type="protein sequence ID" value="PON68365.1"/>
    <property type="molecule type" value="Genomic_DNA"/>
</dbReference>
<name>A0A2P5D524_PARAD</name>
<dbReference type="Proteomes" id="UP000237105">
    <property type="component" value="Unassembled WGS sequence"/>
</dbReference>